<comment type="caution">
    <text evidence="1">The sequence shown here is derived from an EMBL/GenBank/DDBJ whole genome shotgun (WGS) entry which is preliminary data.</text>
</comment>
<evidence type="ECO:0000313" key="2">
    <source>
        <dbReference type="Proteomes" id="UP000824881"/>
    </source>
</evidence>
<proteinExistence type="predicted"/>
<accession>A0ACB7ILU1</accession>
<dbReference type="Proteomes" id="UP000824881">
    <property type="component" value="Unassembled WGS sequence"/>
</dbReference>
<keyword evidence="2" id="KW-1185">Reference proteome</keyword>
<sequence>MSTTSLRQDLTTFVDEDGAYTDVHLPKALASWPWPRRVNPHYESVKQQASAWCESFQAFNPQAQDAFNKCDFNLLASLAYPRLDEAGYRVCCDLMNLFFCIDEHTDLATAEGARAQVNIVMDAILHPQKPRPSGEWVVGEMARQFWANAVLVASPTAQTRFVSSFQKYLDAVVQQAEDRVKGSVRSVEDYFRVRRDSIGVEPSFAIGELYMNIPQEVIDNPVIAKLRVIAIDLIHIANDIYSYKVEWERGDEGHNLVTVVIQQFGMNIQDAMDYIGKLNERLVDQFLEQWNRIPVFGGSVDAEIGDYCNMLGEWVRGNDSWSFESERYFGGKGPEIQADLISRKMGAALVHDQSDSTTLINEDSTRIDVYLPQTLDSWPWPRRVNPHYASVKQQASLWCESFQPFSPKAQNAFNKCDFGLLAALAYPDLDRG</sequence>
<gene>
    <name evidence="1" type="ORF">CCMSSC00406_0001222</name>
</gene>
<protein>
    <submittedName>
        <fullName evidence="1">Uncharacterized protein</fullName>
    </submittedName>
</protein>
<organism evidence="1 2">
    <name type="scientific">Pleurotus cornucopiae</name>
    <name type="common">Cornucopia mushroom</name>
    <dbReference type="NCBI Taxonomy" id="5321"/>
    <lineage>
        <taxon>Eukaryota</taxon>
        <taxon>Fungi</taxon>
        <taxon>Dikarya</taxon>
        <taxon>Basidiomycota</taxon>
        <taxon>Agaricomycotina</taxon>
        <taxon>Agaricomycetes</taxon>
        <taxon>Agaricomycetidae</taxon>
        <taxon>Agaricales</taxon>
        <taxon>Pleurotineae</taxon>
        <taxon>Pleurotaceae</taxon>
        <taxon>Pleurotus</taxon>
    </lineage>
</organism>
<dbReference type="EMBL" id="WQMT02000009">
    <property type="protein sequence ID" value="KAG9218664.1"/>
    <property type="molecule type" value="Genomic_DNA"/>
</dbReference>
<evidence type="ECO:0000313" key="1">
    <source>
        <dbReference type="EMBL" id="KAG9218664.1"/>
    </source>
</evidence>
<reference evidence="1 2" key="1">
    <citation type="journal article" date="2021" name="Appl. Environ. Microbiol.">
        <title>Genetic linkage and physical mapping for an oyster mushroom Pleurotus cornucopiae and QTL analysis for the trait cap color.</title>
        <authorList>
            <person name="Zhang Y."/>
            <person name="Gao W."/>
            <person name="Sonnenberg A."/>
            <person name="Chen Q."/>
            <person name="Zhang J."/>
            <person name="Huang C."/>
        </authorList>
    </citation>
    <scope>NUCLEOTIDE SEQUENCE [LARGE SCALE GENOMIC DNA]</scope>
    <source>
        <strain evidence="1">CCMSSC00406</strain>
    </source>
</reference>
<name>A0ACB7ILU1_PLECO</name>